<feature type="compositionally biased region" description="Polar residues" evidence="1">
    <location>
        <begin position="305"/>
        <end position="315"/>
    </location>
</feature>
<evidence type="ECO:0000256" key="1">
    <source>
        <dbReference type="SAM" id="MobiDB-lite"/>
    </source>
</evidence>
<dbReference type="AlphaFoldDB" id="A0A9P4V1F7"/>
<dbReference type="OrthoDB" id="25896at2759"/>
<feature type="region of interest" description="Disordered" evidence="1">
    <location>
        <begin position="74"/>
        <end position="96"/>
    </location>
</feature>
<gene>
    <name evidence="2" type="ORF">EJ04DRAFT_577935</name>
</gene>
<protein>
    <submittedName>
        <fullName evidence="2">Uncharacterized protein</fullName>
    </submittedName>
</protein>
<comment type="caution">
    <text evidence="2">The sequence shown here is derived from an EMBL/GenBank/DDBJ whole genome shotgun (WGS) entry which is preliminary data.</text>
</comment>
<proteinExistence type="predicted"/>
<dbReference type="EMBL" id="ML996167">
    <property type="protein sequence ID" value="KAF2733078.1"/>
    <property type="molecule type" value="Genomic_DNA"/>
</dbReference>
<accession>A0A9P4V1F7</accession>
<sequence length="656" mass="71268">MARIGDAIARDRLLHIAIVMQAEIIKSLQLAVKYEAAKLNLSILHETSILTRKDCIVTLDEMKQRILLSRPIQRTLGGGSEDSKDPRASIGSAETFRTAQLAPVPDEYIPKAVTLPATDDSRELKTGLARYFSMKRNSSQSSSSSSSHRSSSSSTSTNTSFSPALNYLLQGADNRGSIMKDIDDIIASYQGLHVDDDSRDPWASQAAAGYGSKRDTLDILNGGYRRDTMGLNREAMQMLRNLPPTPEEAHGNTEYPAVNHNLFDPSAHYFAAPNPLPQRQMLQSSRWSATSASSSVYSDQIPPSLYSNDSRTPNESPTPPLEPDFSPISSNASPVLPWAMPQRSRTPPAPPVAPFATAGHRRQFSAPLTQLSTPHAPFSAADVPQSPIRDEHGELRVNRTRVHLVPGQTSANLAPPIPIPNTMASSSNASRGLAKSLPAPPAPPSIGSSSTATAPSIRNNTIQGPTAAQEKMMDGRPCKDNNYWGFCKGAWAVREEVKKGLSIQTRPDGMYNSHQVWQCRHCNFEGPTFTAPHPHKPKKKETIVNPNVFVSAVGIRYRWMFLAKSHVRKRDLAGARIGPAGKVAEKEDCNYGCVVCSVEGNVTGIYGNVETLMNHVFLEHAGGMGDKVAWKCKAVVGRVAGADEEWDINIPSLGGL</sequence>
<evidence type="ECO:0000313" key="2">
    <source>
        <dbReference type="EMBL" id="KAF2733078.1"/>
    </source>
</evidence>
<organism evidence="2 3">
    <name type="scientific">Polyplosphaeria fusca</name>
    <dbReference type="NCBI Taxonomy" id="682080"/>
    <lineage>
        <taxon>Eukaryota</taxon>
        <taxon>Fungi</taxon>
        <taxon>Dikarya</taxon>
        <taxon>Ascomycota</taxon>
        <taxon>Pezizomycotina</taxon>
        <taxon>Dothideomycetes</taxon>
        <taxon>Pleosporomycetidae</taxon>
        <taxon>Pleosporales</taxon>
        <taxon>Tetraplosphaeriaceae</taxon>
        <taxon>Polyplosphaeria</taxon>
    </lineage>
</organism>
<feature type="region of interest" description="Disordered" evidence="1">
    <location>
        <begin position="135"/>
        <end position="161"/>
    </location>
</feature>
<feature type="compositionally biased region" description="Low complexity" evidence="1">
    <location>
        <begin position="445"/>
        <end position="457"/>
    </location>
</feature>
<keyword evidence="3" id="KW-1185">Reference proteome</keyword>
<feature type="region of interest" description="Disordered" evidence="1">
    <location>
        <begin position="293"/>
        <end position="356"/>
    </location>
</feature>
<name>A0A9P4V1F7_9PLEO</name>
<evidence type="ECO:0000313" key="3">
    <source>
        <dbReference type="Proteomes" id="UP000799444"/>
    </source>
</evidence>
<reference evidence="2" key="1">
    <citation type="journal article" date="2020" name="Stud. Mycol.">
        <title>101 Dothideomycetes genomes: a test case for predicting lifestyles and emergence of pathogens.</title>
        <authorList>
            <person name="Haridas S."/>
            <person name="Albert R."/>
            <person name="Binder M."/>
            <person name="Bloem J."/>
            <person name="Labutti K."/>
            <person name="Salamov A."/>
            <person name="Andreopoulos B."/>
            <person name="Baker S."/>
            <person name="Barry K."/>
            <person name="Bills G."/>
            <person name="Bluhm B."/>
            <person name="Cannon C."/>
            <person name="Castanera R."/>
            <person name="Culley D."/>
            <person name="Daum C."/>
            <person name="Ezra D."/>
            <person name="Gonzalez J."/>
            <person name="Henrissat B."/>
            <person name="Kuo A."/>
            <person name="Liang C."/>
            <person name="Lipzen A."/>
            <person name="Lutzoni F."/>
            <person name="Magnuson J."/>
            <person name="Mondo S."/>
            <person name="Nolan M."/>
            <person name="Ohm R."/>
            <person name="Pangilinan J."/>
            <person name="Park H.-J."/>
            <person name="Ramirez L."/>
            <person name="Alfaro M."/>
            <person name="Sun H."/>
            <person name="Tritt A."/>
            <person name="Yoshinaga Y."/>
            <person name="Zwiers L.-H."/>
            <person name="Turgeon B."/>
            <person name="Goodwin S."/>
            <person name="Spatafora J."/>
            <person name="Crous P."/>
            <person name="Grigoriev I."/>
        </authorList>
    </citation>
    <scope>NUCLEOTIDE SEQUENCE</scope>
    <source>
        <strain evidence="2">CBS 125425</strain>
    </source>
</reference>
<dbReference type="Proteomes" id="UP000799444">
    <property type="component" value="Unassembled WGS sequence"/>
</dbReference>
<feature type="compositionally biased region" description="Low complexity" evidence="1">
    <location>
        <begin position="138"/>
        <end position="161"/>
    </location>
</feature>
<feature type="region of interest" description="Disordered" evidence="1">
    <location>
        <begin position="409"/>
        <end position="460"/>
    </location>
</feature>